<keyword evidence="10" id="KW-0965">Cell junction</keyword>
<evidence type="ECO:0000256" key="9">
    <source>
        <dbReference type="ARBA" id="ARBA00022889"/>
    </source>
</evidence>
<dbReference type="GO" id="GO:0002934">
    <property type="term" value="P:desmosome organization"/>
    <property type="evidence" value="ECO:0007669"/>
    <property type="project" value="TreeGrafter"/>
</dbReference>
<feature type="repeat" description="ARM" evidence="15">
    <location>
        <begin position="437"/>
        <end position="480"/>
    </location>
</feature>
<dbReference type="SMART" id="SM00185">
    <property type="entry name" value="ARM"/>
    <property type="match status" value="5"/>
</dbReference>
<evidence type="ECO:0000313" key="17">
    <source>
        <dbReference type="EMBL" id="PNJ67390.1"/>
    </source>
</evidence>
<dbReference type="InterPro" id="IPR016024">
    <property type="entry name" value="ARM-type_fold"/>
</dbReference>
<dbReference type="Proteomes" id="UP000001595">
    <property type="component" value="Chromosome 12"/>
</dbReference>
<sequence length="837" mass="92783">MAAPGAPAEYGYIRTVLGQQILGQLDSSSLALPSEAKLKLAGSSGRGGQTVKSLRIQEQVQQTLARKGRSSVGNGNLHRTSSVPEYVYNLHLVENDFVGGRSPVPKTYDMLKAGTTATYEGRWGRGTAQYSSQKSVEERSLRHPLRRLEISPDSSPERAHYTHSDYQYSQRSQAGHTLRHQESRRAALLVPPRYARSEIVGVSRAGTTSRQRHFDTYHRQYQHGSVSDTVFDSFPANPALLTYPRPGTSRSMGNLLEKENYLTAGLTVGQVRPLVPLQPVTQNRASRSSWHQSSFHSTHTLREAGPSVAVDSSGRKAHLTVGQAAAGGSGNLLTERSTFTDSQLGNADMEMTLERAVSMLDADHISASRISAAATFIQHECFQKSEARKRVNQLRGIPKLLQLLKVQYEDVQRAVCGALRNLVFEDNDNKLEVAELNGVPRLLQVLKQTRDLETKKQITGLLWNLSSNDKLKNLMITEALLTLTENIIIPFSGWPEGDYPKANGLLDFDIFYNVTGCLRNMSSAGPDGRKAMRRCEGLIDSLVHYVRGTIADYQPDDKATENCVCILHNLSYQLEAELPEKYSQNIYIQNRNIQTDNNKSIGCFGSRSRKVKEQYQDMPMPEEKSNPKGVEWLWHSIVIRMYLSLIAKSVRNYTQEASLGALQNLTAGSGPMPTSVAQTVVQKESGLQHTRKMLHVGDPSVKKTAISLLRNLSRNLSLQNEIAKETLPDLVSIIPDTVPSTDLLIETTASACYTLNNIIQNSYQNARDLLNTGGIQKIMAISAGDAYASNKASKAASVLLYSLWAHTELHHAYKKAQFKKTDFVNSRTAKAYHSLKD</sequence>
<keyword evidence="5" id="KW-0488">Methylation</keyword>
<evidence type="ECO:0000256" key="14">
    <source>
        <dbReference type="ARBA" id="ARBA00069721"/>
    </source>
</evidence>
<dbReference type="GO" id="GO:0005634">
    <property type="term" value="C:nucleus"/>
    <property type="evidence" value="ECO:0007669"/>
    <property type="project" value="UniProtKB-SubCell"/>
</dbReference>
<dbReference type="PROSITE" id="PS50176">
    <property type="entry name" value="ARM_REPEAT"/>
    <property type="match status" value="2"/>
</dbReference>
<dbReference type="GO" id="GO:0098609">
    <property type="term" value="P:cell-cell adhesion"/>
    <property type="evidence" value="ECO:0007669"/>
    <property type="project" value="InterPro"/>
</dbReference>
<keyword evidence="19" id="KW-1185">Reference proteome</keyword>
<dbReference type="FunFam" id="1.25.10.10:FF:000159">
    <property type="entry name" value="Plakophilin 2"/>
    <property type="match status" value="1"/>
</dbReference>
<evidence type="ECO:0000256" key="5">
    <source>
        <dbReference type="ARBA" id="ARBA00022481"/>
    </source>
</evidence>
<dbReference type="SUPFAM" id="SSF48371">
    <property type="entry name" value="ARM repeat"/>
    <property type="match status" value="1"/>
</dbReference>
<feature type="region of interest" description="Disordered" evidence="16">
    <location>
        <begin position="285"/>
        <end position="314"/>
    </location>
</feature>
<dbReference type="GO" id="GO:0030057">
    <property type="term" value="C:desmosome"/>
    <property type="evidence" value="ECO:0007669"/>
    <property type="project" value="UniProtKB-ARBA"/>
</dbReference>
<evidence type="ECO:0000256" key="13">
    <source>
        <dbReference type="ARBA" id="ARBA00062790"/>
    </source>
</evidence>
<dbReference type="InterPro" id="IPR011989">
    <property type="entry name" value="ARM-like"/>
</dbReference>
<feature type="repeat" description="ARM" evidence="15">
    <location>
        <begin position="395"/>
        <end position="430"/>
    </location>
</feature>
<evidence type="ECO:0000256" key="16">
    <source>
        <dbReference type="SAM" id="MobiDB-lite"/>
    </source>
</evidence>
<evidence type="ECO:0000313" key="19">
    <source>
        <dbReference type="Proteomes" id="UP000001595"/>
    </source>
</evidence>
<feature type="region of interest" description="Disordered" evidence="16">
    <location>
        <begin position="149"/>
        <end position="182"/>
    </location>
</feature>
<keyword evidence="9" id="KW-0130">Cell adhesion</keyword>
<evidence type="ECO:0000256" key="10">
    <source>
        <dbReference type="ARBA" id="ARBA00022949"/>
    </source>
</evidence>
<evidence type="ECO:0000313" key="18">
    <source>
        <dbReference type="Ensembl" id="ENSPPYP00000041165.1"/>
    </source>
</evidence>
<evidence type="ECO:0000256" key="7">
    <source>
        <dbReference type="ARBA" id="ARBA00022553"/>
    </source>
</evidence>
<dbReference type="GO" id="GO:0045110">
    <property type="term" value="P:intermediate filament bundle assembly"/>
    <property type="evidence" value="ECO:0007669"/>
    <property type="project" value="TreeGrafter"/>
</dbReference>
<dbReference type="Ensembl" id="ENSPPYT00000050480.1">
    <property type="protein sequence ID" value="ENSPPYP00000041165.1"/>
    <property type="gene ID" value="ENSPPYG00000004407.3"/>
</dbReference>
<evidence type="ECO:0000256" key="15">
    <source>
        <dbReference type="PROSITE-ProRule" id="PRU00259"/>
    </source>
</evidence>
<comment type="similarity">
    <text evidence="4">Belongs to the beta-catenin family.</text>
</comment>
<dbReference type="GO" id="GO:0005886">
    <property type="term" value="C:plasma membrane"/>
    <property type="evidence" value="ECO:0007669"/>
    <property type="project" value="TreeGrafter"/>
</dbReference>
<dbReference type="GO" id="GO:0003677">
    <property type="term" value="F:DNA binding"/>
    <property type="evidence" value="ECO:0007669"/>
    <property type="project" value="UniProtKB-KW"/>
</dbReference>
<dbReference type="CTD" id="5318"/>
<comment type="subcellular location">
    <subcellularLocation>
        <location evidence="2">Cell junction</location>
    </subcellularLocation>
    <subcellularLocation>
        <location evidence="3">Cytoplasm</location>
    </subcellularLocation>
    <subcellularLocation>
        <location evidence="1">Nucleus</location>
    </subcellularLocation>
</comment>
<dbReference type="Gene3D" id="1.25.10.10">
    <property type="entry name" value="Leucine-rich Repeat Variant"/>
    <property type="match status" value="1"/>
</dbReference>
<evidence type="ECO:0000256" key="11">
    <source>
        <dbReference type="ARBA" id="ARBA00023125"/>
    </source>
</evidence>
<dbReference type="GO" id="GO:0007507">
    <property type="term" value="P:heart development"/>
    <property type="evidence" value="ECO:0007669"/>
    <property type="project" value="TreeGrafter"/>
</dbReference>
<dbReference type="Pfam" id="PF00514">
    <property type="entry name" value="Arm"/>
    <property type="match status" value="2"/>
</dbReference>
<dbReference type="GO" id="GO:0014704">
    <property type="term" value="C:intercalated disc"/>
    <property type="evidence" value="ECO:0007669"/>
    <property type="project" value="TreeGrafter"/>
</dbReference>
<evidence type="ECO:0000256" key="3">
    <source>
        <dbReference type="ARBA" id="ARBA00004496"/>
    </source>
</evidence>
<reference evidence="17" key="2">
    <citation type="submission" date="2017-12" db="EMBL/GenBank/DDBJ databases">
        <title>High-resolution comparative analysis of great ape genomes.</title>
        <authorList>
            <person name="Pollen A."/>
            <person name="Hastie A."/>
            <person name="Hormozdiari F."/>
            <person name="Dougherty M."/>
            <person name="Liu R."/>
            <person name="Chaisson M."/>
            <person name="Hoppe E."/>
            <person name="Hill C."/>
            <person name="Pang A."/>
            <person name="Hillier L."/>
            <person name="Baker C."/>
            <person name="Armstrong J."/>
            <person name="Shendure J."/>
            <person name="Paten B."/>
            <person name="Wilson R."/>
            <person name="Chao H."/>
            <person name="Schneider V."/>
            <person name="Ventura M."/>
            <person name="Kronenberg Z."/>
            <person name="Murali S."/>
            <person name="Gordon D."/>
            <person name="Cantsilieris S."/>
            <person name="Munson K."/>
            <person name="Nelson B."/>
            <person name="Raja A."/>
            <person name="Underwood J."/>
            <person name="Diekhans M."/>
            <person name="Fiddes I."/>
            <person name="Haussler D."/>
            <person name="Eichler E."/>
        </authorList>
    </citation>
    <scope>NUCLEOTIDE SEQUENCE [LARGE SCALE GENOMIC DNA]</scope>
    <source>
        <strain evidence="17">Susie</strain>
    </source>
</reference>
<dbReference type="GO" id="GO:0005737">
    <property type="term" value="C:cytoplasm"/>
    <property type="evidence" value="ECO:0007669"/>
    <property type="project" value="UniProtKB-SubCell"/>
</dbReference>
<organism evidence="17">
    <name type="scientific">Pongo abelii</name>
    <name type="common">Sumatran orangutan</name>
    <name type="synonym">Pongo pygmaeus abelii</name>
    <dbReference type="NCBI Taxonomy" id="9601"/>
    <lineage>
        <taxon>Eukaryota</taxon>
        <taxon>Metazoa</taxon>
        <taxon>Chordata</taxon>
        <taxon>Craniata</taxon>
        <taxon>Vertebrata</taxon>
        <taxon>Euteleostomi</taxon>
        <taxon>Mammalia</taxon>
        <taxon>Eutheria</taxon>
        <taxon>Euarchontoglires</taxon>
        <taxon>Primates</taxon>
        <taxon>Haplorrhini</taxon>
        <taxon>Catarrhini</taxon>
        <taxon>Hominidae</taxon>
        <taxon>Pongo</taxon>
    </lineage>
</organism>
<keyword evidence="7" id="KW-0597">Phosphoprotein</keyword>
<evidence type="ECO:0000256" key="1">
    <source>
        <dbReference type="ARBA" id="ARBA00004123"/>
    </source>
</evidence>
<dbReference type="InterPro" id="IPR000225">
    <property type="entry name" value="Armadillo"/>
</dbReference>
<comment type="subunit">
    <text evidence="13">Interacts with DSC2. Interacts with JUP. Interacts with KRT5/CK5, KRT8/CK8, KRT14/CK14, KRT18/CK18 and VIM. Interacts (via N-terminus) with MARK3/C-TAK1. Interacts with DSP. Interacts with DSG1, DSG2 and DSG3. Interacts (via N-terminus) with CTNNB1. Interacts with CDH1. Interacts with the RNA polymerase III (Pol III) complex proteins POLR3A/RPC155, POLR3F/RPC39 and POLR3C/RPC82. Interacts with CTNNA3. Interacts (via N-terminus) with SCN5A/Nav1.5. Interacts with ANK3/ANKG and GJA1/CX43.</text>
</comment>
<dbReference type="PANTHER" id="PTHR10372:SF25">
    <property type="entry name" value="PLAKOPHILIN-2"/>
    <property type="match status" value="1"/>
</dbReference>
<dbReference type="PANTHER" id="PTHR10372">
    <property type="entry name" value="PLAKOPHILLIN-RELATED"/>
    <property type="match status" value="1"/>
</dbReference>
<feature type="compositionally biased region" description="Low complexity" evidence="16">
    <location>
        <begin position="286"/>
        <end position="298"/>
    </location>
</feature>
<dbReference type="KEGG" id="pon:100458828"/>
<accession>A0A2J8WC89</accession>
<name>A0A2J8WC89_PONAB</name>
<reference evidence="18" key="3">
    <citation type="submission" date="2025-05" db="UniProtKB">
        <authorList>
            <consortium name="Ensembl"/>
        </authorList>
    </citation>
    <scope>IDENTIFICATION</scope>
</reference>
<dbReference type="InterPro" id="IPR028435">
    <property type="entry name" value="Plakophilin/d_Catenin"/>
</dbReference>
<evidence type="ECO:0000256" key="2">
    <source>
        <dbReference type="ARBA" id="ARBA00004282"/>
    </source>
</evidence>
<dbReference type="GeneTree" id="ENSGT00940000158677"/>
<dbReference type="RefSeq" id="XP_024113159.1">
    <property type="nucleotide sequence ID" value="XM_024257391.3"/>
</dbReference>
<evidence type="ECO:0000256" key="4">
    <source>
        <dbReference type="ARBA" id="ARBA00005462"/>
    </source>
</evidence>
<feature type="compositionally biased region" description="Basic and acidic residues" evidence="16">
    <location>
        <begin position="149"/>
        <end position="163"/>
    </location>
</feature>
<dbReference type="AlphaFoldDB" id="A0A2J8WC89"/>
<keyword evidence="11" id="KW-0238">DNA-binding</keyword>
<protein>
    <recommendedName>
        <fullName evidence="14">Plakophilin-2</fullName>
    </recommendedName>
</protein>
<feature type="compositionally biased region" description="Polar residues" evidence="16">
    <location>
        <begin position="164"/>
        <end position="175"/>
    </location>
</feature>
<accession>A0A8I5UC63</accession>
<gene>
    <name evidence="18" type="primary">PKP2</name>
    <name evidence="17" type="ORF">CR201_G0011535</name>
</gene>
<reference evidence="18 19" key="1">
    <citation type="submission" date="2008-02" db="EMBL/GenBank/DDBJ databases">
        <title>A 6x draft sequence assembly of the Pongo pygmaeus abelii genome.</title>
        <authorList>
            <person name="Wilson R.K."/>
            <person name="Mardis E."/>
        </authorList>
    </citation>
    <scope>NUCLEOTIDE SEQUENCE [LARGE SCALE GENOMIC DNA]</scope>
</reference>
<keyword evidence="6" id="KW-0963">Cytoplasm</keyword>
<evidence type="ECO:0000256" key="8">
    <source>
        <dbReference type="ARBA" id="ARBA00022737"/>
    </source>
</evidence>
<keyword evidence="8" id="KW-0677">Repeat</keyword>
<dbReference type="GO" id="GO:0072659">
    <property type="term" value="P:protein localization to plasma membrane"/>
    <property type="evidence" value="ECO:0007669"/>
    <property type="project" value="TreeGrafter"/>
</dbReference>
<keyword evidence="12" id="KW-0539">Nucleus</keyword>
<evidence type="ECO:0000256" key="12">
    <source>
        <dbReference type="ARBA" id="ARBA00023242"/>
    </source>
</evidence>
<dbReference type="GeneID" id="100458828"/>
<evidence type="ECO:0000256" key="6">
    <source>
        <dbReference type="ARBA" id="ARBA00022490"/>
    </source>
</evidence>
<dbReference type="GO" id="GO:0005912">
    <property type="term" value="C:adherens junction"/>
    <property type="evidence" value="ECO:0007669"/>
    <property type="project" value="TreeGrafter"/>
</dbReference>
<proteinExistence type="inferred from homology"/>
<dbReference type="EMBL" id="NDHI03003395">
    <property type="protein sequence ID" value="PNJ67390.1"/>
    <property type="molecule type" value="Genomic_DNA"/>
</dbReference>
<dbReference type="OrthoDB" id="3245100at2759"/>